<keyword evidence="1" id="KW-0862">Zinc</keyword>
<comment type="caution">
    <text evidence="4">The sequence shown here is derived from an EMBL/GenBank/DDBJ whole genome shotgun (WGS) entry which is preliminary data.</text>
</comment>
<evidence type="ECO:0000256" key="2">
    <source>
        <dbReference type="SAM" id="MobiDB-lite"/>
    </source>
</evidence>
<dbReference type="GO" id="GO:0008270">
    <property type="term" value="F:zinc ion binding"/>
    <property type="evidence" value="ECO:0007669"/>
    <property type="project" value="UniProtKB-KW"/>
</dbReference>
<feature type="compositionally biased region" description="Polar residues" evidence="2">
    <location>
        <begin position="335"/>
        <end position="350"/>
    </location>
</feature>
<proteinExistence type="predicted"/>
<organism evidence="4 5">
    <name type="scientific">Hibiscus syriacus</name>
    <name type="common">Rose of Sharon</name>
    <dbReference type="NCBI Taxonomy" id="106335"/>
    <lineage>
        <taxon>Eukaryota</taxon>
        <taxon>Viridiplantae</taxon>
        <taxon>Streptophyta</taxon>
        <taxon>Embryophyta</taxon>
        <taxon>Tracheophyta</taxon>
        <taxon>Spermatophyta</taxon>
        <taxon>Magnoliopsida</taxon>
        <taxon>eudicotyledons</taxon>
        <taxon>Gunneridae</taxon>
        <taxon>Pentapetalae</taxon>
        <taxon>rosids</taxon>
        <taxon>malvids</taxon>
        <taxon>Malvales</taxon>
        <taxon>Malvaceae</taxon>
        <taxon>Malvoideae</taxon>
        <taxon>Hibiscus</taxon>
    </lineage>
</organism>
<dbReference type="InterPro" id="IPR025558">
    <property type="entry name" value="DUF4283"/>
</dbReference>
<evidence type="ECO:0000259" key="3">
    <source>
        <dbReference type="PROSITE" id="PS50158"/>
    </source>
</evidence>
<keyword evidence="1" id="KW-0863">Zinc-finger</keyword>
<dbReference type="Pfam" id="PF14111">
    <property type="entry name" value="DUF4283"/>
    <property type="match status" value="1"/>
</dbReference>
<evidence type="ECO:0000313" key="4">
    <source>
        <dbReference type="EMBL" id="KAE8704510.1"/>
    </source>
</evidence>
<feature type="region of interest" description="Disordered" evidence="2">
    <location>
        <begin position="334"/>
        <end position="383"/>
    </location>
</feature>
<dbReference type="PROSITE" id="PS50158">
    <property type="entry name" value="ZF_CCHC"/>
    <property type="match status" value="1"/>
</dbReference>
<protein>
    <recommendedName>
        <fullName evidence="3">CCHC-type domain-containing protein</fullName>
    </recommendedName>
</protein>
<gene>
    <name evidence="4" type="ORF">F3Y22_tig00110450pilonHSYRG00514</name>
</gene>
<dbReference type="EMBL" id="VEPZ02000992">
    <property type="protein sequence ID" value="KAE8704510.1"/>
    <property type="molecule type" value="Genomic_DNA"/>
</dbReference>
<keyword evidence="1" id="KW-0479">Metal-binding</keyword>
<sequence>MQDTVMEAADQNPPMQSYAGILAGKSQNDRQKVGIHGNLDDDFDILDEDIITALVTIHAHGFGERVFPCSFSKRRDYIKVLAEFPWMVYGQYLMVQPWNMDFRTLQVYPTTVVAWIRFPGLPKYLYNSKILTSIGSLVGKVAKLDFNKGTNNRRRFARVAVYIDLTRPLISKVVVGDKIQPVEYENLPLICFTCGRFGHVKEACNIHNQNQDSLSPSQSNVTVTQPKVISDQAANSAVANGTRQTGNSPSALGPTNAPHTSKNKYLHALAAAQEATSVDELSSASSEPNKIFLEIGGVSSKGRVFGIGFAAPIYYNTSQTSVFSAIQPLMRPTFRGSTSTSMPLQPQTRGSIPLAPFTQPPNNQEEAYYSIPPSQQCNEDNAS</sequence>
<accession>A0A6A3AJ12</accession>
<dbReference type="InterPro" id="IPR040256">
    <property type="entry name" value="At4g02000-like"/>
</dbReference>
<name>A0A6A3AJ12_HIBSY</name>
<evidence type="ECO:0000256" key="1">
    <source>
        <dbReference type="PROSITE-ProRule" id="PRU00047"/>
    </source>
</evidence>
<dbReference type="AlphaFoldDB" id="A0A6A3AJ12"/>
<feature type="domain" description="CCHC-type" evidence="3">
    <location>
        <begin position="191"/>
        <end position="204"/>
    </location>
</feature>
<reference evidence="4" key="1">
    <citation type="submission" date="2019-09" db="EMBL/GenBank/DDBJ databases">
        <title>Draft genome information of white flower Hibiscus syriacus.</title>
        <authorList>
            <person name="Kim Y.-M."/>
        </authorList>
    </citation>
    <scope>NUCLEOTIDE SEQUENCE [LARGE SCALE GENOMIC DNA]</scope>
    <source>
        <strain evidence="4">YM2019G1</strain>
    </source>
</reference>
<feature type="region of interest" description="Disordered" evidence="2">
    <location>
        <begin position="234"/>
        <end position="259"/>
    </location>
</feature>
<keyword evidence="5" id="KW-1185">Reference proteome</keyword>
<dbReference type="Proteomes" id="UP000436088">
    <property type="component" value="Unassembled WGS sequence"/>
</dbReference>
<evidence type="ECO:0000313" key="5">
    <source>
        <dbReference type="Proteomes" id="UP000436088"/>
    </source>
</evidence>
<dbReference type="InterPro" id="IPR001878">
    <property type="entry name" value="Znf_CCHC"/>
</dbReference>
<dbReference type="PANTHER" id="PTHR31286:SF173">
    <property type="entry name" value="DUF4283 DOMAIN-CONTAINING PROTEIN"/>
    <property type="match status" value="1"/>
</dbReference>
<dbReference type="GO" id="GO:0003676">
    <property type="term" value="F:nucleic acid binding"/>
    <property type="evidence" value="ECO:0007669"/>
    <property type="project" value="InterPro"/>
</dbReference>
<dbReference type="PANTHER" id="PTHR31286">
    <property type="entry name" value="GLYCINE-RICH CELL WALL STRUCTURAL PROTEIN 1.8-LIKE"/>
    <property type="match status" value="1"/>
</dbReference>
<feature type="compositionally biased region" description="Polar residues" evidence="2">
    <location>
        <begin position="372"/>
        <end position="383"/>
    </location>
</feature>
<feature type="compositionally biased region" description="Polar residues" evidence="2">
    <location>
        <begin position="234"/>
        <end position="250"/>
    </location>
</feature>